<feature type="non-terminal residue" evidence="2">
    <location>
        <position position="1"/>
    </location>
</feature>
<accession>A0A2P4T0J8</accession>
<dbReference type="OrthoDB" id="203339at2759"/>
<sequence>NFLRQLTYSSFGNCSSTVFQKKLLFNETSLPSVLICKGVENVFSDFWQHSRFVQEGVEGEIKDGVTEGGQIHQQVQRNPTYRPRYRRGPLRPRPAPVAGEAENKENQHEAGAVSQQPLRRGYRRPYNYRRRPRPPNTPAQDGKEVSMLLALWQRLSFDGMSV</sequence>
<comment type="caution">
    <text evidence="2">The sequence shown here is derived from an EMBL/GenBank/DDBJ whole genome shotgun (WGS) entry which is preliminary data.</text>
</comment>
<dbReference type="EMBL" id="PPHD01013799">
    <property type="protein sequence ID" value="POI29872.1"/>
    <property type="molecule type" value="Genomic_DNA"/>
</dbReference>
<dbReference type="PANTHER" id="PTHR11544">
    <property type="entry name" value="COLD SHOCK DOMAIN CONTAINING PROTEINS"/>
    <property type="match status" value="1"/>
</dbReference>
<feature type="region of interest" description="Disordered" evidence="1">
    <location>
        <begin position="64"/>
        <end position="143"/>
    </location>
</feature>
<keyword evidence="3" id="KW-1185">Reference proteome</keyword>
<dbReference type="Proteomes" id="UP000237246">
    <property type="component" value="Unassembled WGS sequence"/>
</dbReference>
<protein>
    <submittedName>
        <fullName evidence="2">Uncharacterized protein</fullName>
    </submittedName>
</protein>
<evidence type="ECO:0000313" key="3">
    <source>
        <dbReference type="Proteomes" id="UP000237246"/>
    </source>
</evidence>
<feature type="compositionally biased region" description="Basic residues" evidence="1">
    <location>
        <begin position="120"/>
        <end position="133"/>
    </location>
</feature>
<reference evidence="2 3" key="1">
    <citation type="submission" date="2018-01" db="EMBL/GenBank/DDBJ databases">
        <title>Comparison of the Chinese Bamboo Partridge and Red Junglefowl genome sequences highlights the importance of demography in genome evolution.</title>
        <authorList>
            <person name="Tiley G.P."/>
            <person name="Kimball R.T."/>
            <person name="Braun E.L."/>
            <person name="Burleigh J.G."/>
        </authorList>
    </citation>
    <scope>NUCLEOTIDE SEQUENCE [LARGE SCALE GENOMIC DNA]</scope>
    <source>
        <strain evidence="2">RTK389</strain>
        <tissue evidence="2">Blood</tissue>
    </source>
</reference>
<dbReference type="AlphaFoldDB" id="A0A2P4T0J8"/>
<dbReference type="InterPro" id="IPR050181">
    <property type="entry name" value="Cold_shock_domain"/>
</dbReference>
<gene>
    <name evidence="2" type="ORF">CIB84_006378</name>
</gene>
<proteinExistence type="predicted"/>
<evidence type="ECO:0000256" key="1">
    <source>
        <dbReference type="SAM" id="MobiDB-lite"/>
    </source>
</evidence>
<name>A0A2P4T0J8_BAMTH</name>
<organism evidence="2 3">
    <name type="scientific">Bambusicola thoracicus</name>
    <name type="common">Chinese bamboo-partridge</name>
    <name type="synonym">Perdix thoracica</name>
    <dbReference type="NCBI Taxonomy" id="9083"/>
    <lineage>
        <taxon>Eukaryota</taxon>
        <taxon>Metazoa</taxon>
        <taxon>Chordata</taxon>
        <taxon>Craniata</taxon>
        <taxon>Vertebrata</taxon>
        <taxon>Euteleostomi</taxon>
        <taxon>Archelosauria</taxon>
        <taxon>Archosauria</taxon>
        <taxon>Dinosauria</taxon>
        <taxon>Saurischia</taxon>
        <taxon>Theropoda</taxon>
        <taxon>Coelurosauria</taxon>
        <taxon>Aves</taxon>
        <taxon>Neognathae</taxon>
        <taxon>Galloanserae</taxon>
        <taxon>Galliformes</taxon>
        <taxon>Phasianidae</taxon>
        <taxon>Perdicinae</taxon>
        <taxon>Bambusicola</taxon>
    </lineage>
</organism>
<evidence type="ECO:0000313" key="2">
    <source>
        <dbReference type="EMBL" id="POI29872.1"/>
    </source>
</evidence>